<dbReference type="EMBL" id="JBHSJJ010000017">
    <property type="protein sequence ID" value="MFC4874327.1"/>
    <property type="molecule type" value="Genomic_DNA"/>
</dbReference>
<gene>
    <name evidence="1" type="ORF">ACFPFU_21670</name>
</gene>
<evidence type="ECO:0000313" key="2">
    <source>
        <dbReference type="Proteomes" id="UP001595818"/>
    </source>
</evidence>
<name>A0ABV9T6G0_9BACT</name>
<proteinExistence type="predicted"/>
<organism evidence="1 2">
    <name type="scientific">Negadavirga shengliensis</name>
    <dbReference type="NCBI Taxonomy" id="1389218"/>
    <lineage>
        <taxon>Bacteria</taxon>
        <taxon>Pseudomonadati</taxon>
        <taxon>Bacteroidota</taxon>
        <taxon>Cytophagia</taxon>
        <taxon>Cytophagales</taxon>
        <taxon>Cyclobacteriaceae</taxon>
        <taxon>Negadavirga</taxon>
    </lineage>
</organism>
<protein>
    <submittedName>
        <fullName evidence="1">Uncharacterized protein</fullName>
    </submittedName>
</protein>
<reference evidence="2" key="1">
    <citation type="journal article" date="2019" name="Int. J. Syst. Evol. Microbiol.">
        <title>The Global Catalogue of Microorganisms (GCM) 10K type strain sequencing project: providing services to taxonomists for standard genome sequencing and annotation.</title>
        <authorList>
            <consortium name="The Broad Institute Genomics Platform"/>
            <consortium name="The Broad Institute Genome Sequencing Center for Infectious Disease"/>
            <person name="Wu L."/>
            <person name="Ma J."/>
        </authorList>
    </citation>
    <scope>NUCLEOTIDE SEQUENCE [LARGE SCALE GENOMIC DNA]</scope>
    <source>
        <strain evidence="2">CGMCC 4.7466</strain>
    </source>
</reference>
<sequence length="52" mass="5839">MVLLLTGCGKMKNSNNLKPKIIEEISFKANDFISVNPAYTRLIESDSGNYLF</sequence>
<dbReference type="Proteomes" id="UP001595818">
    <property type="component" value="Unassembled WGS sequence"/>
</dbReference>
<comment type="caution">
    <text evidence="1">The sequence shown here is derived from an EMBL/GenBank/DDBJ whole genome shotgun (WGS) entry which is preliminary data.</text>
</comment>
<keyword evidence="2" id="KW-1185">Reference proteome</keyword>
<evidence type="ECO:0000313" key="1">
    <source>
        <dbReference type="EMBL" id="MFC4874327.1"/>
    </source>
</evidence>
<accession>A0ABV9T6G0</accession>